<evidence type="ECO:0000313" key="3">
    <source>
        <dbReference type="Proteomes" id="UP000695023"/>
    </source>
</evidence>
<proteinExistence type="inferred from homology"/>
<dbReference type="Pfam" id="PF01067">
    <property type="entry name" value="Calpain_III"/>
    <property type="match status" value="1"/>
</dbReference>
<comment type="similarity">
    <text evidence="1">Belongs to the peptidase C2 family.</text>
</comment>
<organism evidence="3 4">
    <name type="scientific">Pundamilia nyererei</name>
    <dbReference type="NCBI Taxonomy" id="303518"/>
    <lineage>
        <taxon>Eukaryota</taxon>
        <taxon>Metazoa</taxon>
        <taxon>Chordata</taxon>
        <taxon>Craniata</taxon>
        <taxon>Vertebrata</taxon>
        <taxon>Euteleostomi</taxon>
        <taxon>Actinopterygii</taxon>
        <taxon>Neopterygii</taxon>
        <taxon>Teleostei</taxon>
        <taxon>Neoteleostei</taxon>
        <taxon>Acanthomorphata</taxon>
        <taxon>Ovalentaria</taxon>
        <taxon>Cichlomorphae</taxon>
        <taxon>Cichliformes</taxon>
        <taxon>Cichlidae</taxon>
        <taxon>African cichlids</taxon>
        <taxon>Pseudocrenilabrinae</taxon>
        <taxon>Haplochromini</taxon>
        <taxon>Pundamilia</taxon>
    </lineage>
</organism>
<reference evidence="4" key="1">
    <citation type="submission" date="2025-08" db="UniProtKB">
        <authorList>
            <consortium name="RefSeq"/>
        </authorList>
    </citation>
    <scope>IDENTIFICATION</scope>
</reference>
<dbReference type="Proteomes" id="UP000695023">
    <property type="component" value="Unplaced"/>
</dbReference>
<evidence type="ECO:0000259" key="2">
    <source>
        <dbReference type="SMART" id="SM00720"/>
    </source>
</evidence>
<dbReference type="SMART" id="SM00720">
    <property type="entry name" value="calpain_III"/>
    <property type="match status" value="1"/>
</dbReference>
<dbReference type="InterPro" id="IPR036213">
    <property type="entry name" value="Calpain_III_sf"/>
</dbReference>
<gene>
    <name evidence="4" type="primary">LOC102206854</name>
</gene>
<dbReference type="GO" id="GO:0006508">
    <property type="term" value="P:proteolysis"/>
    <property type="evidence" value="ECO:0007669"/>
    <property type="project" value="InterPro"/>
</dbReference>
<dbReference type="RefSeq" id="XP_005755987.1">
    <property type="nucleotide sequence ID" value="XM_005755930.1"/>
</dbReference>
<keyword evidence="3" id="KW-1185">Reference proteome</keyword>
<dbReference type="PANTHER" id="PTHR10183">
    <property type="entry name" value="CALPAIN"/>
    <property type="match status" value="1"/>
</dbReference>
<dbReference type="InterPro" id="IPR022682">
    <property type="entry name" value="Calpain_domain_III"/>
</dbReference>
<dbReference type="InterPro" id="IPR022684">
    <property type="entry name" value="Calpain_cysteine_protease"/>
</dbReference>
<dbReference type="GO" id="GO:0004198">
    <property type="term" value="F:calcium-dependent cysteine-type endopeptidase activity"/>
    <property type="evidence" value="ECO:0007669"/>
    <property type="project" value="InterPro"/>
</dbReference>
<dbReference type="AlphaFoldDB" id="A0A9Y3W1J0"/>
<sequence>MQKPQQGNRKEISLHRTRLTIYKIPPGTPQRSLQQDFFQRNRPVKAEKTYSTQRDLIELHSLEPGEYVIIPSTNEPNITADFTLTVYTKTDE</sequence>
<name>A0A9Y3W1J0_9CICH</name>
<evidence type="ECO:0000313" key="4">
    <source>
        <dbReference type="RefSeq" id="XP_005755987.1"/>
    </source>
</evidence>
<dbReference type="SUPFAM" id="SSF49758">
    <property type="entry name" value="Calpain large subunit, middle domain (domain III)"/>
    <property type="match status" value="1"/>
</dbReference>
<evidence type="ECO:0000256" key="1">
    <source>
        <dbReference type="ARBA" id="ARBA00007623"/>
    </source>
</evidence>
<dbReference type="PANTHER" id="PTHR10183:SF433">
    <property type="entry name" value="CALPAIN-A-RELATED"/>
    <property type="match status" value="1"/>
</dbReference>
<feature type="domain" description="Peptidase C2 calpain" evidence="2">
    <location>
        <begin position="8"/>
        <end position="92"/>
    </location>
</feature>
<protein>
    <submittedName>
        <fullName evidence="4">Calpain-2 catalytic subunit-like</fullName>
    </submittedName>
</protein>
<dbReference type="GeneID" id="102206854"/>
<accession>A0A9Y3W1J0</accession>
<dbReference type="Gene3D" id="2.60.120.380">
    <property type="match status" value="1"/>
</dbReference>
<dbReference type="GO" id="GO:0005737">
    <property type="term" value="C:cytoplasm"/>
    <property type="evidence" value="ECO:0007669"/>
    <property type="project" value="TreeGrafter"/>
</dbReference>
<dbReference type="InterPro" id="IPR022683">
    <property type="entry name" value="Calpain_III"/>
</dbReference>